<keyword evidence="2" id="KW-0677">Repeat</keyword>
<keyword evidence="6" id="KW-1185">Reference proteome</keyword>
<dbReference type="InterPro" id="IPR018247">
    <property type="entry name" value="EF_Hand_1_Ca_BS"/>
</dbReference>
<comment type="caution">
    <text evidence="5">The sequence shown here is derived from an EMBL/GenBank/DDBJ whole genome shotgun (WGS) entry which is preliminary data.</text>
</comment>
<feature type="domain" description="EF-hand" evidence="4">
    <location>
        <begin position="61"/>
        <end position="96"/>
    </location>
</feature>
<gene>
    <name evidence="5" type="ORF">LOD99_655</name>
</gene>
<protein>
    <submittedName>
        <fullName evidence="5">Calmodulin-like</fullName>
    </submittedName>
</protein>
<dbReference type="AlphaFoldDB" id="A0AAV7JZW6"/>
<evidence type="ECO:0000313" key="6">
    <source>
        <dbReference type="Proteomes" id="UP001165289"/>
    </source>
</evidence>
<dbReference type="InterPro" id="IPR011992">
    <property type="entry name" value="EF-hand-dom_pair"/>
</dbReference>
<proteinExistence type="predicted"/>
<dbReference type="PROSITE" id="PS50222">
    <property type="entry name" value="EF_HAND_2"/>
    <property type="match status" value="4"/>
</dbReference>
<evidence type="ECO:0000256" key="2">
    <source>
        <dbReference type="ARBA" id="ARBA00022737"/>
    </source>
</evidence>
<dbReference type="GO" id="GO:0005509">
    <property type="term" value="F:calcium ion binding"/>
    <property type="evidence" value="ECO:0007669"/>
    <property type="project" value="InterPro"/>
</dbReference>
<keyword evidence="1" id="KW-0479">Metal-binding</keyword>
<evidence type="ECO:0000256" key="1">
    <source>
        <dbReference type="ARBA" id="ARBA00022723"/>
    </source>
</evidence>
<dbReference type="CDD" id="cd00051">
    <property type="entry name" value="EFh"/>
    <property type="match status" value="1"/>
</dbReference>
<dbReference type="EMBL" id="JAKMXF010000222">
    <property type="protein sequence ID" value="KAI6654256.1"/>
    <property type="molecule type" value="Genomic_DNA"/>
</dbReference>
<dbReference type="Pfam" id="PF13499">
    <property type="entry name" value="EF-hand_7"/>
    <property type="match status" value="2"/>
</dbReference>
<dbReference type="FunFam" id="1.10.238.10:FF:000001">
    <property type="entry name" value="Calmodulin 1"/>
    <property type="match status" value="1"/>
</dbReference>
<dbReference type="PROSITE" id="PS00018">
    <property type="entry name" value="EF_HAND_1"/>
    <property type="match status" value="3"/>
</dbReference>
<evidence type="ECO:0000256" key="3">
    <source>
        <dbReference type="ARBA" id="ARBA00022837"/>
    </source>
</evidence>
<feature type="domain" description="EF-hand" evidence="4">
    <location>
        <begin position="102"/>
        <end position="133"/>
    </location>
</feature>
<name>A0AAV7JZW6_9METZ</name>
<dbReference type="PANTHER" id="PTHR45942">
    <property type="entry name" value="PROTEIN PHOSPATASE 3 REGULATORY SUBUNIT B ALPHA ISOFORM TYPE 1"/>
    <property type="match status" value="1"/>
</dbReference>
<organism evidence="5 6">
    <name type="scientific">Oopsacas minuta</name>
    <dbReference type="NCBI Taxonomy" id="111878"/>
    <lineage>
        <taxon>Eukaryota</taxon>
        <taxon>Metazoa</taxon>
        <taxon>Porifera</taxon>
        <taxon>Hexactinellida</taxon>
        <taxon>Hexasterophora</taxon>
        <taxon>Lyssacinosida</taxon>
        <taxon>Leucopsacidae</taxon>
        <taxon>Oopsacas</taxon>
    </lineage>
</organism>
<keyword evidence="3" id="KW-0106">Calcium</keyword>
<evidence type="ECO:0000259" key="4">
    <source>
        <dbReference type="PROSITE" id="PS50222"/>
    </source>
</evidence>
<feature type="domain" description="EF-hand" evidence="4">
    <location>
        <begin position="20"/>
        <end position="55"/>
    </location>
</feature>
<evidence type="ECO:0000313" key="5">
    <source>
        <dbReference type="EMBL" id="KAI6654256.1"/>
    </source>
</evidence>
<sequence length="169" mass="19875">MLNKDKMCSQQKLVKLLTPKETTSLECLFKMFDVNNDGELTRDELVNSLFKFMGKIYTREEIRDAVQKFIRVTDRNKNGTIDIKEFMSYFAITFNKKDPDCELREVFAFFDEDNNNEISHAELKKAMNKLGAKYTDLEISKIMRNIDKNGDGVIYFDEFKEMMSGNHFK</sequence>
<dbReference type="Proteomes" id="UP001165289">
    <property type="component" value="Unassembled WGS sequence"/>
</dbReference>
<accession>A0AAV7JZW6</accession>
<dbReference type="SUPFAM" id="SSF47473">
    <property type="entry name" value="EF-hand"/>
    <property type="match status" value="1"/>
</dbReference>
<reference evidence="5 6" key="1">
    <citation type="journal article" date="2023" name="BMC Biol.">
        <title>The compact genome of the sponge Oopsacas minuta (Hexactinellida) is lacking key metazoan core genes.</title>
        <authorList>
            <person name="Santini S."/>
            <person name="Schenkelaars Q."/>
            <person name="Jourda C."/>
            <person name="Duchesne M."/>
            <person name="Belahbib H."/>
            <person name="Rocher C."/>
            <person name="Selva M."/>
            <person name="Riesgo A."/>
            <person name="Vervoort M."/>
            <person name="Leys S.P."/>
            <person name="Kodjabachian L."/>
            <person name="Le Bivic A."/>
            <person name="Borchiellini C."/>
            <person name="Claverie J.M."/>
            <person name="Renard E."/>
        </authorList>
    </citation>
    <scope>NUCLEOTIDE SEQUENCE [LARGE SCALE GENOMIC DNA]</scope>
    <source>
        <strain evidence="5">SPO-2</strain>
    </source>
</reference>
<dbReference type="SMART" id="SM00054">
    <property type="entry name" value="EFh"/>
    <property type="match status" value="4"/>
</dbReference>
<dbReference type="Gene3D" id="1.10.238.10">
    <property type="entry name" value="EF-hand"/>
    <property type="match status" value="2"/>
</dbReference>
<dbReference type="InterPro" id="IPR002048">
    <property type="entry name" value="EF_hand_dom"/>
</dbReference>
<feature type="domain" description="EF-hand" evidence="4">
    <location>
        <begin position="134"/>
        <end position="169"/>
    </location>
</feature>